<dbReference type="InterPro" id="IPR011010">
    <property type="entry name" value="DNA_brk_join_enz"/>
</dbReference>
<evidence type="ECO:0000313" key="4">
    <source>
        <dbReference type="Proteomes" id="UP001161580"/>
    </source>
</evidence>
<evidence type="ECO:0000256" key="1">
    <source>
        <dbReference type="ARBA" id="ARBA00023172"/>
    </source>
</evidence>
<dbReference type="Gene3D" id="1.10.443.10">
    <property type="entry name" value="Intergrase catalytic core"/>
    <property type="match status" value="1"/>
</dbReference>
<protein>
    <submittedName>
        <fullName evidence="3">Tyrosine-type recombinase/integrase</fullName>
    </submittedName>
</protein>
<keyword evidence="4" id="KW-1185">Reference proteome</keyword>
<dbReference type="GO" id="GO:0003677">
    <property type="term" value="F:DNA binding"/>
    <property type="evidence" value="ECO:0007669"/>
    <property type="project" value="InterPro"/>
</dbReference>
<dbReference type="PROSITE" id="PS51898">
    <property type="entry name" value="TYR_RECOMBINASE"/>
    <property type="match status" value="1"/>
</dbReference>
<dbReference type="InterPro" id="IPR013762">
    <property type="entry name" value="Integrase-like_cat_sf"/>
</dbReference>
<feature type="domain" description="Tyr recombinase" evidence="2">
    <location>
        <begin position="1"/>
        <end position="198"/>
    </location>
</feature>
<reference evidence="3" key="1">
    <citation type="submission" date="2022-03" db="EMBL/GenBank/DDBJ databases">
        <title>Fererhizobium litorale gen. nov., sp. nov., isolated from sandy sediments of the Sea of Japan seashore.</title>
        <authorList>
            <person name="Romanenko L."/>
            <person name="Kurilenko V."/>
            <person name="Otstavnykh N."/>
            <person name="Svetashev V."/>
            <person name="Tekutyeva L."/>
            <person name="Isaeva M."/>
            <person name="Mikhailov V."/>
        </authorList>
    </citation>
    <scope>NUCLEOTIDE SEQUENCE</scope>
    <source>
        <strain evidence="3">KMM 9576</strain>
    </source>
</reference>
<gene>
    <name evidence="3" type="ORF">MRS75_18530</name>
</gene>
<proteinExistence type="predicted"/>
<name>A0AAE3QJ01_9HYPH</name>
<evidence type="ECO:0000313" key="3">
    <source>
        <dbReference type="EMBL" id="MDI7924064.1"/>
    </source>
</evidence>
<dbReference type="RefSeq" id="WP_311794569.1">
    <property type="nucleotide sequence ID" value="NZ_JALDYZ010000012.1"/>
</dbReference>
<dbReference type="InterPro" id="IPR002104">
    <property type="entry name" value="Integrase_catalytic"/>
</dbReference>
<dbReference type="GO" id="GO:0006310">
    <property type="term" value="P:DNA recombination"/>
    <property type="evidence" value="ECO:0007669"/>
    <property type="project" value="UniProtKB-KW"/>
</dbReference>
<dbReference type="GO" id="GO:0015074">
    <property type="term" value="P:DNA integration"/>
    <property type="evidence" value="ECO:0007669"/>
    <property type="project" value="InterPro"/>
</dbReference>
<dbReference type="EMBL" id="JALDYZ010000012">
    <property type="protein sequence ID" value="MDI7924064.1"/>
    <property type="molecule type" value="Genomic_DNA"/>
</dbReference>
<dbReference type="Proteomes" id="UP001161580">
    <property type="component" value="Unassembled WGS sequence"/>
</dbReference>
<dbReference type="AlphaFoldDB" id="A0AAE3QJ01"/>
<organism evidence="3 4">
    <name type="scientific">Ferirhizobium litorale</name>
    <dbReference type="NCBI Taxonomy" id="2927786"/>
    <lineage>
        <taxon>Bacteria</taxon>
        <taxon>Pseudomonadati</taxon>
        <taxon>Pseudomonadota</taxon>
        <taxon>Alphaproteobacteria</taxon>
        <taxon>Hyphomicrobiales</taxon>
        <taxon>Rhizobiaceae</taxon>
        <taxon>Ferirhizobium</taxon>
    </lineage>
</organism>
<dbReference type="Pfam" id="PF00589">
    <property type="entry name" value="Phage_integrase"/>
    <property type="match status" value="1"/>
</dbReference>
<keyword evidence="1" id="KW-0233">DNA recombination</keyword>
<dbReference type="SUPFAM" id="SSF56349">
    <property type="entry name" value="DNA breaking-rejoining enzymes"/>
    <property type="match status" value="1"/>
</dbReference>
<comment type="caution">
    <text evidence="3">The sequence shown here is derived from an EMBL/GenBank/DDBJ whole genome shotgun (WGS) entry which is preliminary data.</text>
</comment>
<evidence type="ECO:0000259" key="2">
    <source>
        <dbReference type="PROSITE" id="PS51898"/>
    </source>
</evidence>
<accession>A0AAE3QJ01</accession>
<sequence>MKLNMWHPRWNDQSLMLKHNLRDDRMIGVLPDREWRESEDIPKFRIIGKGNKIRLIHLKRGWLKRVEKYADTDRLNRIARRKDSNRPANLLIDRDGKPLTPGALYKAFVRANRKINAPFEITPHVLRHIFACRFLQVAIEVEARRAGLEIDDLTRRQIEDYAELPLESLALELGHASVETTRIYVEMLITSWLAPRYHNAWNSVLDAVE</sequence>